<keyword evidence="8" id="KW-1185">Reference proteome</keyword>
<proteinExistence type="inferred from homology"/>
<dbReference type="Pfam" id="PF00708">
    <property type="entry name" value="Acylphosphatase"/>
    <property type="match status" value="1"/>
</dbReference>
<dbReference type="InterPro" id="IPR017968">
    <property type="entry name" value="Acylphosphatase_CS"/>
</dbReference>
<dbReference type="SUPFAM" id="SSF54975">
    <property type="entry name" value="Acylphosphatase/BLUF domain-like"/>
    <property type="match status" value="1"/>
</dbReference>
<dbReference type="PROSITE" id="PS51160">
    <property type="entry name" value="ACYLPHOSPHATASE_3"/>
    <property type="match status" value="1"/>
</dbReference>
<keyword evidence="4" id="KW-0378">Hydrolase</keyword>
<evidence type="ECO:0000256" key="3">
    <source>
        <dbReference type="ARBA" id="ARBA00047645"/>
    </source>
</evidence>
<dbReference type="PROSITE" id="PS00151">
    <property type="entry name" value="ACYLPHOSPHATASE_2"/>
    <property type="match status" value="1"/>
</dbReference>
<dbReference type="STRING" id="343013.SAMN04489707_10152"/>
<evidence type="ECO:0000313" key="7">
    <source>
        <dbReference type="EMBL" id="SFU69273.1"/>
    </source>
</evidence>
<reference evidence="7 8" key="1">
    <citation type="submission" date="2016-10" db="EMBL/GenBank/DDBJ databases">
        <authorList>
            <person name="de Groot N.N."/>
        </authorList>
    </citation>
    <scope>NUCLEOTIDE SEQUENCE [LARGE SCALE GENOMIC DNA]</scope>
    <source>
        <strain evidence="7 8">R-24608</strain>
    </source>
</reference>
<dbReference type="InterPro" id="IPR001792">
    <property type="entry name" value="Acylphosphatase-like_dom"/>
</dbReference>
<evidence type="ECO:0000313" key="8">
    <source>
        <dbReference type="Proteomes" id="UP000183656"/>
    </source>
</evidence>
<evidence type="ECO:0000256" key="1">
    <source>
        <dbReference type="ARBA" id="ARBA00005614"/>
    </source>
</evidence>
<dbReference type="PANTHER" id="PTHR47268">
    <property type="entry name" value="ACYLPHOSPHATASE"/>
    <property type="match status" value="1"/>
</dbReference>
<sequence>MSSASTITRHLRIHGLVQGVYYRHTTIQTAQRLGLQGWVRNRLDGSVEALASGPADAVQALIDWAHDGPPAARVDRVDVSEGLAHEPLQGFVQRETGSPRFQCNK</sequence>
<accession>A0A1I7I8H1</accession>
<feature type="domain" description="Acylphosphatase-like" evidence="6">
    <location>
        <begin position="8"/>
        <end position="95"/>
    </location>
</feature>
<organism evidence="7 8">
    <name type="scientific">Paenacidovorax caeni</name>
    <dbReference type="NCBI Taxonomy" id="343013"/>
    <lineage>
        <taxon>Bacteria</taxon>
        <taxon>Pseudomonadati</taxon>
        <taxon>Pseudomonadota</taxon>
        <taxon>Betaproteobacteria</taxon>
        <taxon>Burkholderiales</taxon>
        <taxon>Comamonadaceae</taxon>
        <taxon>Paenacidovorax</taxon>
    </lineage>
</organism>
<dbReference type="RefSeq" id="WP_054256978.1">
    <property type="nucleotide sequence ID" value="NZ_CYIG01000029.1"/>
</dbReference>
<dbReference type="EC" id="3.6.1.7" evidence="2 4"/>
<dbReference type="GO" id="GO:0003998">
    <property type="term" value="F:acylphosphatase activity"/>
    <property type="evidence" value="ECO:0007669"/>
    <property type="project" value="UniProtKB-EC"/>
</dbReference>
<dbReference type="PRINTS" id="PR00112">
    <property type="entry name" value="ACYLPHPHTASE"/>
</dbReference>
<dbReference type="EMBL" id="FPBX01000015">
    <property type="protein sequence ID" value="SFU69273.1"/>
    <property type="molecule type" value="Genomic_DNA"/>
</dbReference>
<dbReference type="InterPro" id="IPR036046">
    <property type="entry name" value="Acylphosphatase-like_dom_sf"/>
</dbReference>
<dbReference type="Gene3D" id="3.30.70.100">
    <property type="match status" value="1"/>
</dbReference>
<gene>
    <name evidence="7" type="ORF">SAMN04489707_10152</name>
</gene>
<dbReference type="AlphaFoldDB" id="A0A1I7I8H1"/>
<evidence type="ECO:0000256" key="4">
    <source>
        <dbReference type="PROSITE-ProRule" id="PRU00520"/>
    </source>
</evidence>
<dbReference type="InterPro" id="IPR020456">
    <property type="entry name" value="Acylphosphatase"/>
</dbReference>
<feature type="active site" evidence="4">
    <location>
        <position position="23"/>
    </location>
</feature>
<dbReference type="Proteomes" id="UP000183656">
    <property type="component" value="Unassembled WGS sequence"/>
</dbReference>
<name>A0A1I7I8H1_9BURK</name>
<evidence type="ECO:0000259" key="6">
    <source>
        <dbReference type="PROSITE" id="PS51160"/>
    </source>
</evidence>
<feature type="active site" evidence="4">
    <location>
        <position position="41"/>
    </location>
</feature>
<comment type="similarity">
    <text evidence="1 5">Belongs to the acylphosphatase family.</text>
</comment>
<comment type="catalytic activity">
    <reaction evidence="3 4">
        <text>an acyl phosphate + H2O = a carboxylate + phosphate + H(+)</text>
        <dbReference type="Rhea" id="RHEA:14965"/>
        <dbReference type="ChEBI" id="CHEBI:15377"/>
        <dbReference type="ChEBI" id="CHEBI:15378"/>
        <dbReference type="ChEBI" id="CHEBI:29067"/>
        <dbReference type="ChEBI" id="CHEBI:43474"/>
        <dbReference type="ChEBI" id="CHEBI:59918"/>
        <dbReference type="EC" id="3.6.1.7"/>
    </reaction>
</comment>
<protein>
    <recommendedName>
        <fullName evidence="2 4">acylphosphatase</fullName>
        <ecNumber evidence="2 4">3.6.1.7</ecNumber>
    </recommendedName>
</protein>
<evidence type="ECO:0000256" key="5">
    <source>
        <dbReference type="RuleBase" id="RU004168"/>
    </source>
</evidence>
<evidence type="ECO:0000256" key="2">
    <source>
        <dbReference type="ARBA" id="ARBA00012150"/>
    </source>
</evidence>
<dbReference type="PANTHER" id="PTHR47268:SF4">
    <property type="entry name" value="ACYLPHOSPHATASE"/>
    <property type="match status" value="1"/>
</dbReference>
<dbReference type="OrthoDB" id="5295388at2"/>